<evidence type="ECO:0000313" key="2">
    <source>
        <dbReference type="Proteomes" id="UP000593571"/>
    </source>
</evidence>
<dbReference type="AlphaFoldDB" id="A0A7J8HSK3"/>
<dbReference type="Proteomes" id="UP000593571">
    <property type="component" value="Unassembled WGS sequence"/>
</dbReference>
<evidence type="ECO:0000313" key="1">
    <source>
        <dbReference type="EMBL" id="KAF6474895.1"/>
    </source>
</evidence>
<comment type="caution">
    <text evidence="1">The sequence shown here is derived from an EMBL/GenBank/DDBJ whole genome shotgun (WGS) entry which is preliminary data.</text>
</comment>
<organism evidence="1 2">
    <name type="scientific">Rousettus aegyptiacus</name>
    <name type="common">Egyptian fruit bat</name>
    <name type="synonym">Pteropus aegyptiacus</name>
    <dbReference type="NCBI Taxonomy" id="9407"/>
    <lineage>
        <taxon>Eukaryota</taxon>
        <taxon>Metazoa</taxon>
        <taxon>Chordata</taxon>
        <taxon>Craniata</taxon>
        <taxon>Vertebrata</taxon>
        <taxon>Euteleostomi</taxon>
        <taxon>Mammalia</taxon>
        <taxon>Eutheria</taxon>
        <taxon>Laurasiatheria</taxon>
        <taxon>Chiroptera</taxon>
        <taxon>Yinpterochiroptera</taxon>
        <taxon>Pteropodoidea</taxon>
        <taxon>Pteropodidae</taxon>
        <taxon>Rousettinae</taxon>
        <taxon>Rousettus</taxon>
    </lineage>
</organism>
<proteinExistence type="predicted"/>
<keyword evidence="2" id="KW-1185">Reference proteome</keyword>
<accession>A0A7J8HSK3</accession>
<protein>
    <submittedName>
        <fullName evidence="1">Uncharacterized protein</fullName>
    </submittedName>
</protein>
<name>A0A7J8HSK3_ROUAE</name>
<sequence length="131" mass="14826">MTSAERETHLHFMEARSEVKRGKVTLPLMFTTGPEVGWDLNSKLLWRGPGNGHCEGRVVGGIRMQKGASFEPCAQSPWTSPQAVEWCVYGDLMGQERQFQHRRSRGTVWSVSSKHQLWCQNQGPPSRFLAV</sequence>
<gene>
    <name evidence="1" type="ORF">HJG63_011023</name>
</gene>
<reference evidence="1 2" key="1">
    <citation type="journal article" date="2020" name="Nature">
        <title>Six reference-quality genomes reveal evolution of bat adaptations.</title>
        <authorList>
            <person name="Jebb D."/>
            <person name="Huang Z."/>
            <person name="Pippel M."/>
            <person name="Hughes G.M."/>
            <person name="Lavrichenko K."/>
            <person name="Devanna P."/>
            <person name="Winkler S."/>
            <person name="Jermiin L.S."/>
            <person name="Skirmuntt E.C."/>
            <person name="Katzourakis A."/>
            <person name="Burkitt-Gray L."/>
            <person name="Ray D.A."/>
            <person name="Sullivan K.A.M."/>
            <person name="Roscito J.G."/>
            <person name="Kirilenko B.M."/>
            <person name="Davalos L.M."/>
            <person name="Corthals A.P."/>
            <person name="Power M.L."/>
            <person name="Jones G."/>
            <person name="Ransome R.D."/>
            <person name="Dechmann D.K.N."/>
            <person name="Locatelli A.G."/>
            <person name="Puechmaille S.J."/>
            <person name="Fedrigo O."/>
            <person name="Jarvis E.D."/>
            <person name="Hiller M."/>
            <person name="Vernes S.C."/>
            <person name="Myers E.W."/>
            <person name="Teeling E.C."/>
        </authorList>
    </citation>
    <scope>NUCLEOTIDE SEQUENCE [LARGE SCALE GENOMIC DNA]</scope>
    <source>
        <strain evidence="1">MRouAeg1</strain>
        <tissue evidence="1">Muscle</tissue>
    </source>
</reference>
<dbReference type="EMBL" id="JACASE010000004">
    <property type="protein sequence ID" value="KAF6474895.1"/>
    <property type="molecule type" value="Genomic_DNA"/>
</dbReference>